<protein>
    <submittedName>
        <fullName evidence="1">Uncharacterized protein</fullName>
    </submittedName>
</protein>
<sequence>MDGYPDSATGQTEIWGLDGKVAAQIDYRGEVSRARIRTMLVSRQDATQSAPLGPGSSSS</sequence>
<evidence type="ECO:0000313" key="1">
    <source>
        <dbReference type="EMBL" id="BBC31959.1"/>
    </source>
</evidence>
<name>A0ABN5VFS9_9ACTN</name>
<accession>A0ABN5VFS9</accession>
<proteinExistence type="predicted"/>
<dbReference type="Proteomes" id="UP001321542">
    <property type="component" value="Chromosome"/>
</dbReference>
<organism evidence="1 2">
    <name type="scientific">Streptomyces graminofaciens</name>
    <dbReference type="NCBI Taxonomy" id="68212"/>
    <lineage>
        <taxon>Bacteria</taxon>
        <taxon>Bacillati</taxon>
        <taxon>Actinomycetota</taxon>
        <taxon>Actinomycetes</taxon>
        <taxon>Kitasatosporales</taxon>
        <taxon>Streptomycetaceae</taxon>
        <taxon>Streptomyces</taxon>
    </lineage>
</organism>
<dbReference type="EMBL" id="AP018448">
    <property type="protein sequence ID" value="BBC31959.1"/>
    <property type="molecule type" value="Genomic_DNA"/>
</dbReference>
<gene>
    <name evidence="1" type="ORF">SGFS_032530</name>
</gene>
<reference evidence="1 2" key="2">
    <citation type="journal article" date="2023" name="ChemBioChem">
        <title>Acyltransferase Domain Exchange between Two Independent Type I Polyketide Synthases in the Same Producer Strain of Macrolide Antibiotics.</title>
        <authorList>
            <person name="Kudo F."/>
            <person name="Kishikawa K."/>
            <person name="Tsuboi K."/>
            <person name="Kido T."/>
            <person name="Usui T."/>
            <person name="Hashimoto J."/>
            <person name="Shin-Ya K."/>
            <person name="Miyanaga A."/>
            <person name="Eguchi T."/>
        </authorList>
    </citation>
    <scope>NUCLEOTIDE SEQUENCE [LARGE SCALE GENOMIC DNA]</scope>
    <source>
        <strain evidence="1 2">A-8890</strain>
    </source>
</reference>
<evidence type="ECO:0000313" key="2">
    <source>
        <dbReference type="Proteomes" id="UP001321542"/>
    </source>
</evidence>
<keyword evidence="2" id="KW-1185">Reference proteome</keyword>
<reference evidence="1 2" key="1">
    <citation type="journal article" date="2010" name="ChemBioChem">
        <title>Cloning and characterization of the biosynthetic gene cluster of 16-membered macrolide antibiotic FD-891: involvement of a dual functional cytochrome P450 monooxygenase catalyzing epoxidation and hydroxylation.</title>
        <authorList>
            <person name="Kudo F."/>
            <person name="Motegi A."/>
            <person name="Mizoue K."/>
            <person name="Eguchi T."/>
        </authorList>
    </citation>
    <scope>NUCLEOTIDE SEQUENCE [LARGE SCALE GENOMIC DNA]</scope>
    <source>
        <strain evidence="1 2">A-8890</strain>
    </source>
</reference>